<dbReference type="Gene3D" id="3.50.50.60">
    <property type="entry name" value="FAD/NAD(P)-binding domain"/>
    <property type="match status" value="1"/>
</dbReference>
<dbReference type="Gene3D" id="3.30.9.10">
    <property type="entry name" value="D-Amino Acid Oxidase, subunit A, domain 2"/>
    <property type="match status" value="2"/>
</dbReference>
<dbReference type="GO" id="GO:0033514">
    <property type="term" value="P:L-lysine catabolic process to acetyl-CoA via L-pipecolate"/>
    <property type="evidence" value="ECO:0007669"/>
    <property type="project" value="TreeGrafter"/>
</dbReference>
<dbReference type="Proteomes" id="UP000230750">
    <property type="component" value="Unassembled WGS sequence"/>
</dbReference>
<evidence type="ECO:0000256" key="5">
    <source>
        <dbReference type="ARBA" id="ARBA00023002"/>
    </source>
</evidence>
<comment type="cofactor">
    <cofactor evidence="1">
        <name>FAD</name>
        <dbReference type="ChEBI" id="CHEBI:57692"/>
    </cofactor>
</comment>
<reference evidence="7 8" key="1">
    <citation type="journal article" date="2017" name="PLoS Biol.">
        <title>The sea cucumber genome provides insights into morphological evolution and visceral regeneration.</title>
        <authorList>
            <person name="Zhang X."/>
            <person name="Sun L."/>
            <person name="Yuan J."/>
            <person name="Sun Y."/>
            <person name="Gao Y."/>
            <person name="Zhang L."/>
            <person name="Li S."/>
            <person name="Dai H."/>
            <person name="Hamel J.F."/>
            <person name="Liu C."/>
            <person name="Yu Y."/>
            <person name="Liu S."/>
            <person name="Lin W."/>
            <person name="Guo K."/>
            <person name="Jin S."/>
            <person name="Xu P."/>
            <person name="Storey K.B."/>
            <person name="Huan P."/>
            <person name="Zhang T."/>
            <person name="Zhou Y."/>
            <person name="Zhang J."/>
            <person name="Lin C."/>
            <person name="Li X."/>
            <person name="Xing L."/>
            <person name="Huo D."/>
            <person name="Sun M."/>
            <person name="Wang L."/>
            <person name="Mercier A."/>
            <person name="Li F."/>
            <person name="Yang H."/>
            <person name="Xiang J."/>
        </authorList>
    </citation>
    <scope>NUCLEOTIDE SEQUENCE [LARGE SCALE GENOMIC DNA]</scope>
    <source>
        <strain evidence="7">Shaxun</strain>
        <tissue evidence="7">Muscle</tissue>
    </source>
</reference>
<dbReference type="OrthoDB" id="424974at2759"/>
<dbReference type="PANTHER" id="PTHR10961:SF46">
    <property type="entry name" value="PEROXISOMAL SARCOSINE OXIDASE"/>
    <property type="match status" value="1"/>
</dbReference>
<accession>A0A2G8LIG0</accession>
<proteinExistence type="inferred from homology"/>
<evidence type="ECO:0000259" key="6">
    <source>
        <dbReference type="Pfam" id="PF01266"/>
    </source>
</evidence>
<dbReference type="GO" id="GO:0050660">
    <property type="term" value="F:flavin adenine dinucleotide binding"/>
    <property type="evidence" value="ECO:0007669"/>
    <property type="project" value="InterPro"/>
</dbReference>
<evidence type="ECO:0000256" key="4">
    <source>
        <dbReference type="ARBA" id="ARBA00022827"/>
    </source>
</evidence>
<keyword evidence="5" id="KW-0560">Oxidoreductase</keyword>
<keyword evidence="8" id="KW-1185">Reference proteome</keyword>
<dbReference type="GO" id="GO:0050031">
    <property type="term" value="F:L-pipecolate oxidase activity"/>
    <property type="evidence" value="ECO:0007669"/>
    <property type="project" value="TreeGrafter"/>
</dbReference>
<dbReference type="Pfam" id="PF01266">
    <property type="entry name" value="DAO"/>
    <property type="match status" value="1"/>
</dbReference>
<evidence type="ECO:0000256" key="3">
    <source>
        <dbReference type="ARBA" id="ARBA00022630"/>
    </source>
</evidence>
<evidence type="ECO:0000256" key="1">
    <source>
        <dbReference type="ARBA" id="ARBA00001974"/>
    </source>
</evidence>
<dbReference type="GO" id="GO:0005777">
    <property type="term" value="C:peroxisome"/>
    <property type="evidence" value="ECO:0007669"/>
    <property type="project" value="TreeGrafter"/>
</dbReference>
<organism evidence="7 8">
    <name type="scientific">Stichopus japonicus</name>
    <name type="common">Sea cucumber</name>
    <dbReference type="NCBI Taxonomy" id="307972"/>
    <lineage>
        <taxon>Eukaryota</taxon>
        <taxon>Metazoa</taxon>
        <taxon>Echinodermata</taxon>
        <taxon>Eleutherozoa</taxon>
        <taxon>Echinozoa</taxon>
        <taxon>Holothuroidea</taxon>
        <taxon>Aspidochirotacea</taxon>
        <taxon>Aspidochirotida</taxon>
        <taxon>Stichopodidae</taxon>
        <taxon>Apostichopus</taxon>
    </lineage>
</organism>
<name>A0A2G8LIG0_STIJA</name>
<evidence type="ECO:0000256" key="2">
    <source>
        <dbReference type="ARBA" id="ARBA00010989"/>
    </source>
</evidence>
<dbReference type="GO" id="GO:0008115">
    <property type="term" value="F:sarcosine oxidase activity"/>
    <property type="evidence" value="ECO:0007669"/>
    <property type="project" value="TreeGrafter"/>
</dbReference>
<dbReference type="InterPro" id="IPR036188">
    <property type="entry name" value="FAD/NAD-bd_sf"/>
</dbReference>
<dbReference type="InterPro" id="IPR006076">
    <property type="entry name" value="FAD-dep_OxRdtase"/>
</dbReference>
<dbReference type="STRING" id="307972.A0A2G8LIG0"/>
<feature type="domain" description="FAD dependent oxidoreductase" evidence="6">
    <location>
        <begin position="6"/>
        <end position="157"/>
    </location>
</feature>
<dbReference type="SUPFAM" id="SSF54373">
    <property type="entry name" value="FAD-linked reductases, C-terminal domain"/>
    <property type="match status" value="1"/>
</dbReference>
<gene>
    <name evidence="7" type="ORF">BSL78_03019</name>
</gene>
<dbReference type="AlphaFoldDB" id="A0A2G8LIG0"/>
<dbReference type="InterPro" id="IPR045170">
    <property type="entry name" value="MTOX"/>
</dbReference>
<dbReference type="EMBL" id="MRZV01000067">
    <property type="protein sequence ID" value="PIK60021.1"/>
    <property type="molecule type" value="Genomic_DNA"/>
</dbReference>
<dbReference type="PANTHER" id="PTHR10961">
    <property type="entry name" value="PEROXISOMAL SARCOSINE OXIDASE"/>
    <property type="match status" value="1"/>
</dbReference>
<dbReference type="SUPFAM" id="SSF51905">
    <property type="entry name" value="FAD/NAD(P)-binding domain"/>
    <property type="match status" value="1"/>
</dbReference>
<evidence type="ECO:0000313" key="8">
    <source>
        <dbReference type="Proteomes" id="UP000230750"/>
    </source>
</evidence>
<sequence length="330" mass="37042">MQISFYAKMSLEALEHWKQLERETNTNLYRQTGMIVIDKPPFKELEAMKANNKALGVECEILSPEMVQDRYPGLVKIPKNHKALLETNAGFLRADKALECLRMQIKKFGGQINDSEKVENILPGSVVTVRTEKGTYKTKSLIITPGPWICKLMKPLGLNLPYGGVAMGCSDVSLKQGSKRPGPHVQGSQVNFTFGLLGSTSASLVVKITLCYWTEKIPGQSKKYPTFCDFGIDKPDGFTEPVYVFGFPSIEYNGLRKISVHHGTGVDPDQRDSFIADETKDVQFLLNYMKRRFPEYGDNPDPAIIEKCMYSVASDAIWYNIAHFNTHSVL</sequence>
<comment type="similarity">
    <text evidence="2">Belongs to the MSOX/MTOX family.</text>
</comment>
<keyword evidence="3" id="KW-0285">Flavoprotein</keyword>
<keyword evidence="4" id="KW-0274">FAD</keyword>
<evidence type="ECO:0000313" key="7">
    <source>
        <dbReference type="EMBL" id="PIK60021.1"/>
    </source>
</evidence>
<comment type="caution">
    <text evidence="7">The sequence shown here is derived from an EMBL/GenBank/DDBJ whole genome shotgun (WGS) entry which is preliminary data.</text>
</comment>
<protein>
    <submittedName>
        <fullName evidence="7">Putative peroxisomal sarcosine oxidase</fullName>
    </submittedName>
</protein>